<dbReference type="Pfam" id="PF18385">
    <property type="entry name" value="Tiam_CC_Ex"/>
    <property type="match status" value="1"/>
</dbReference>
<dbReference type="SUPFAM" id="SSF48065">
    <property type="entry name" value="DBL homology domain (DH-domain)"/>
    <property type="match status" value="1"/>
</dbReference>
<feature type="compositionally biased region" description="Low complexity" evidence="2">
    <location>
        <begin position="541"/>
        <end position="551"/>
    </location>
</feature>
<evidence type="ECO:0000259" key="3">
    <source>
        <dbReference type="PROSITE" id="PS50003"/>
    </source>
</evidence>
<dbReference type="Pfam" id="PF23014">
    <property type="entry name" value="PH_Tiam1"/>
    <property type="match status" value="1"/>
</dbReference>
<evidence type="ECO:0000313" key="6">
    <source>
        <dbReference type="EnsemblMetazoa" id="XP_019851380.1"/>
    </source>
</evidence>
<dbReference type="InterPro" id="IPR041681">
    <property type="entry name" value="PH_9"/>
</dbReference>
<evidence type="ECO:0000259" key="5">
    <source>
        <dbReference type="PROSITE" id="PS50106"/>
    </source>
</evidence>
<dbReference type="InterPro" id="IPR036034">
    <property type="entry name" value="PDZ_sf"/>
</dbReference>
<evidence type="ECO:0000256" key="1">
    <source>
        <dbReference type="ARBA" id="ARBA00022737"/>
    </source>
</evidence>
<evidence type="ECO:0000313" key="7">
    <source>
        <dbReference type="Proteomes" id="UP000007879"/>
    </source>
</evidence>
<dbReference type="SMART" id="SM00228">
    <property type="entry name" value="PDZ"/>
    <property type="match status" value="1"/>
</dbReference>
<dbReference type="SUPFAM" id="SSF50729">
    <property type="entry name" value="PH domain-like"/>
    <property type="match status" value="3"/>
</dbReference>
<protein>
    <submittedName>
        <fullName evidence="6">Uncharacterized protein</fullName>
    </submittedName>
</protein>
<dbReference type="Pfam" id="PF15410">
    <property type="entry name" value="PH_9"/>
    <property type="match status" value="1"/>
</dbReference>
<dbReference type="Gene3D" id="2.30.29.30">
    <property type="entry name" value="Pleckstrin-homology domain (PH domain)/Phosphotyrosine-binding domain (PTB)"/>
    <property type="match status" value="3"/>
</dbReference>
<feature type="domain" description="PDZ" evidence="5">
    <location>
        <begin position="976"/>
        <end position="1062"/>
    </location>
</feature>
<dbReference type="InterPro" id="IPR001849">
    <property type="entry name" value="PH_domain"/>
</dbReference>
<accession>A0AAN0J302</accession>
<dbReference type="InterPro" id="IPR000219">
    <property type="entry name" value="DH_dom"/>
</dbReference>
<dbReference type="InterPro" id="IPR001478">
    <property type="entry name" value="PDZ"/>
</dbReference>
<dbReference type="SMART" id="SM00325">
    <property type="entry name" value="RhoGEF"/>
    <property type="match status" value="1"/>
</dbReference>
<name>A0AAN0J302_AMPQE</name>
<reference evidence="7" key="1">
    <citation type="journal article" date="2010" name="Nature">
        <title>The Amphimedon queenslandica genome and the evolution of animal complexity.</title>
        <authorList>
            <person name="Srivastava M."/>
            <person name="Simakov O."/>
            <person name="Chapman J."/>
            <person name="Fahey B."/>
            <person name="Gauthier M.E."/>
            <person name="Mitros T."/>
            <person name="Richards G.S."/>
            <person name="Conaco C."/>
            <person name="Dacre M."/>
            <person name="Hellsten U."/>
            <person name="Larroux C."/>
            <person name="Putnam N.H."/>
            <person name="Stanke M."/>
            <person name="Adamska M."/>
            <person name="Darling A."/>
            <person name="Degnan S.M."/>
            <person name="Oakley T.H."/>
            <person name="Plachetzki D.C."/>
            <person name="Zhai Y."/>
            <person name="Adamski M."/>
            <person name="Calcino A."/>
            <person name="Cummins S.F."/>
            <person name="Goodstein D.M."/>
            <person name="Harris C."/>
            <person name="Jackson D.J."/>
            <person name="Leys S.P."/>
            <person name="Shu S."/>
            <person name="Woodcroft B.J."/>
            <person name="Vervoort M."/>
            <person name="Kosik K.S."/>
            <person name="Manning G."/>
            <person name="Degnan B.M."/>
            <person name="Rokhsar D.S."/>
        </authorList>
    </citation>
    <scope>NUCLEOTIDE SEQUENCE [LARGE SCALE GENOMIC DNA]</scope>
</reference>
<feature type="region of interest" description="Disordered" evidence="2">
    <location>
        <begin position="537"/>
        <end position="560"/>
    </location>
</feature>
<feature type="domain" description="PH" evidence="3">
    <location>
        <begin position="584"/>
        <end position="692"/>
    </location>
</feature>
<dbReference type="InterPro" id="IPR043537">
    <property type="entry name" value="Tiam1/Tiam2/Sif"/>
</dbReference>
<dbReference type="GO" id="GO:0007264">
    <property type="term" value="P:small GTPase-mediated signal transduction"/>
    <property type="evidence" value="ECO:0007669"/>
    <property type="project" value="InterPro"/>
</dbReference>
<dbReference type="InterPro" id="IPR055230">
    <property type="entry name" value="PH_Tiam1/2"/>
</dbReference>
<dbReference type="GeneID" id="109581571"/>
<dbReference type="Pfam" id="PF00621">
    <property type="entry name" value="RhoGEF"/>
    <property type="match status" value="1"/>
</dbReference>
<feature type="compositionally biased region" description="Polar residues" evidence="2">
    <location>
        <begin position="489"/>
        <end position="499"/>
    </location>
</feature>
<dbReference type="InterPro" id="IPR035899">
    <property type="entry name" value="DBL_dom_sf"/>
</dbReference>
<feature type="compositionally biased region" description="Pro residues" evidence="2">
    <location>
        <begin position="410"/>
        <end position="424"/>
    </location>
</feature>
<proteinExistence type="predicted"/>
<reference evidence="6" key="2">
    <citation type="submission" date="2024-06" db="UniProtKB">
        <authorList>
            <consortium name="EnsemblMetazoa"/>
        </authorList>
    </citation>
    <scope>IDENTIFICATION</scope>
</reference>
<feature type="domain" description="DH" evidence="4">
    <location>
        <begin position="1174"/>
        <end position="1363"/>
    </location>
</feature>
<dbReference type="Gene3D" id="6.10.140.680">
    <property type="match status" value="1"/>
</dbReference>
<dbReference type="SMART" id="SM00233">
    <property type="entry name" value="PH"/>
    <property type="match status" value="2"/>
</dbReference>
<sequence>MGCVCCKCCCGGETYDFADRSTSGVGGEWRVRGQHVVRLLAQVLELVSILGDNEDGVPLRTAPADDSSSDDSSKASEISDDEFNWVWNPICDCLVHVNVACLQEGEVYEYAVYAEEKELCPFSSNITIPGTDIKRTGPFFVQWKDIYTGKVYGLNFFTESEALRFVSSCFPPNFTPDTCIRHTSSRLTYICPPPPPAISQRPQGEQNRDHMRPNYGFDYLAMTSTPIPNVEEEGEMEAYFKLPTHRPVHAVSPTVNSAEIPSGVLPLPHSSSVLSDESFDGPNNGSPSSLPSPPSLFMMADKKMEETESTDNDTSNTSSVDHELFQPTEPLQVNKILEDIKEEEDEEEGSMKSSNTTDQLRDSSVEVPQVVLDKCLADFDDFLKDIRKSQLIEITEREARLSRQSSFTAGPPPLLPPTPPPGPTLSPKHNTNNPFLSPSFQSALKRMSSSSFDDIPAPTLHQQRSTEDTNRDSLPPPLARRDSEDFEMNRQNSLNNNYLQPPDAFSSDSGLPFSSDNELYSQADTENKRHHFIANAREADTSSQQSETTESAGIPNYTGTYPPEGAVAASMEWKKTDSIKKAGWLEVKGVLVRKNRKVAMKSTRRWKSHWAVLKGKYIFLHRWDQGPFGTNNETQLDMKIDISQSLAHPVHDHMKRDHLFCLSTCSGNTYYMQAVNQAAVDEWIHSVHSAAAFDFTDQLDREVSIKFLNTVILENEEALEKEKQMKNLAELQSTTVTDNASRSKINKQIAIFNENIENYQMIIYRNRCYLASLQCTELPNPQPLLSSVSKSTKMNLTKVGNFSVASLHAVVNVRLSTAKSSTGASAMQSPTLSPASTIATSTEKKKKRHFTFFGRKGDSKAKRKLFSSPNISEPLPGTVGSQLLTYRQLLEPNPLATGFGATLMITILQDKVCAVPFRLDLTVDDILLTCCKKFGLDPADHFLKLTTPEGEEQVPHEDEFIVNLAFNNLEVAQKFIITVQFDTSPDNIGLTLQPDLRNLGSVTHVIIESVAPNSEAQRLGLSKGDEVVLIDDQTVAHMSWNEVLSAVEESNFTLTVRTRHYKAPVGVAGRTTLLHLNDLVCPSPPTQEKKMKLDDLIVPLPSTEDLHKLGGSSGSLTASESEDNLEPDEDRVLQLIKGSLEVTGLLDRWKAYEEAETQETDDEVPSPPMSPQQKMFKCVREIVESEKEHVKALDLLVDRYLEPMKYELFLPRDKISFIYDSVLSVVIQQKQFFGRIEELPDKSPDDPENVKILVKELSDAFMNHLDTFRQYSQFCAAQHELEYILINVTNRQEMEEFLEVRNPKQSPSLTLTALLIKPVLRLLRYPLFLQALKDMSDKDSEEHQILKDTLTSVSMVTEYINEVKRVTESYANVFDTILEVSGLVEFGISVRVSELLSHMTVMWLNAPGTMGRGWRKGQGPEMQCFVFNSNVMLLCIEQTVKRRPSKASLTQQSISFDDISHRALLPLAQCKVNDLPDSDGVSSMWQIVQKGRQVASQTITYTLRSKSPEEKSVAIQILQESITAQLALYTNISGSLSPVKQHMSKVLVSHDVTRPSPLRPPKLSKTSINDSIDSEYELTLL</sequence>
<dbReference type="InterPro" id="IPR040655">
    <property type="entry name" value="TIAM1_CC-Ex"/>
</dbReference>
<dbReference type="EnsemblMetazoa" id="XM_019995821.1">
    <property type="protein sequence ID" value="XP_019851380.1"/>
    <property type="gene ID" value="LOC109581571"/>
</dbReference>
<dbReference type="Proteomes" id="UP000007879">
    <property type="component" value="Unassembled WGS sequence"/>
</dbReference>
<feature type="region of interest" description="Disordered" evidence="2">
    <location>
        <begin position="400"/>
        <end position="518"/>
    </location>
</feature>
<keyword evidence="1" id="KW-0677">Repeat</keyword>
<feature type="region of interest" description="Disordered" evidence="2">
    <location>
        <begin position="1107"/>
        <end position="1127"/>
    </location>
</feature>
<dbReference type="PROSITE" id="PS50106">
    <property type="entry name" value="PDZ"/>
    <property type="match status" value="1"/>
</dbReference>
<feature type="compositionally biased region" description="Low complexity" evidence="2">
    <location>
        <begin position="268"/>
        <end position="289"/>
    </location>
</feature>
<dbReference type="CDD" id="cd00160">
    <property type="entry name" value="RhoGEF"/>
    <property type="match status" value="1"/>
</dbReference>
<dbReference type="Gene3D" id="2.30.42.10">
    <property type="match status" value="1"/>
</dbReference>
<organism evidence="6 7">
    <name type="scientific">Amphimedon queenslandica</name>
    <name type="common">Sponge</name>
    <dbReference type="NCBI Taxonomy" id="400682"/>
    <lineage>
        <taxon>Eukaryota</taxon>
        <taxon>Metazoa</taxon>
        <taxon>Porifera</taxon>
        <taxon>Demospongiae</taxon>
        <taxon>Heteroscleromorpha</taxon>
        <taxon>Haplosclerida</taxon>
        <taxon>Niphatidae</taxon>
        <taxon>Amphimedon</taxon>
    </lineage>
</organism>
<dbReference type="RefSeq" id="XP_019851380.1">
    <property type="nucleotide sequence ID" value="XM_019995821.1"/>
</dbReference>
<dbReference type="PROSITE" id="PS50010">
    <property type="entry name" value="DH_2"/>
    <property type="match status" value="1"/>
</dbReference>
<dbReference type="InterPro" id="IPR011993">
    <property type="entry name" value="PH-like_dom_sf"/>
</dbReference>
<feature type="compositionally biased region" description="Polar residues" evidence="2">
    <location>
        <begin position="427"/>
        <end position="452"/>
    </location>
</feature>
<evidence type="ECO:0000256" key="2">
    <source>
        <dbReference type="SAM" id="MobiDB-lite"/>
    </source>
</evidence>
<feature type="region of interest" description="Disordered" evidence="2">
    <location>
        <begin position="268"/>
        <end position="364"/>
    </location>
</feature>
<evidence type="ECO:0000259" key="4">
    <source>
        <dbReference type="PROSITE" id="PS50010"/>
    </source>
</evidence>
<dbReference type="SUPFAM" id="SSF50156">
    <property type="entry name" value="PDZ domain-like"/>
    <property type="match status" value="1"/>
</dbReference>
<feature type="compositionally biased region" description="Polar residues" evidence="2">
    <location>
        <begin position="506"/>
        <end position="518"/>
    </location>
</feature>
<dbReference type="Gene3D" id="1.20.900.10">
    <property type="entry name" value="Dbl homology (DH) domain"/>
    <property type="match status" value="1"/>
</dbReference>
<dbReference type="KEGG" id="aqu:109581571"/>
<dbReference type="GO" id="GO:0005085">
    <property type="term" value="F:guanyl-nucleotide exchange factor activity"/>
    <property type="evidence" value="ECO:0007669"/>
    <property type="project" value="InterPro"/>
</dbReference>
<keyword evidence="7" id="KW-1185">Reference proteome</keyword>
<dbReference type="PANTHER" id="PTHR46001:SF3">
    <property type="entry name" value="PROTEIN STILL LIFE, ISOFORM SIF TYPE 1"/>
    <property type="match status" value="1"/>
</dbReference>
<dbReference type="Pfam" id="PF00595">
    <property type="entry name" value="PDZ"/>
    <property type="match status" value="1"/>
</dbReference>
<dbReference type="PANTHER" id="PTHR46001">
    <property type="entry name" value="TIAM (MAMMALIAN TUMOR INVASION AND METASTASIS FACTOR) HOMOLOG"/>
    <property type="match status" value="1"/>
</dbReference>
<dbReference type="PROSITE" id="PS50003">
    <property type="entry name" value="PH_DOMAIN"/>
    <property type="match status" value="1"/>
</dbReference>